<dbReference type="InterPro" id="IPR009784">
    <property type="entry name" value="DUF1349"/>
</dbReference>
<dbReference type="SUPFAM" id="SSF49899">
    <property type="entry name" value="Concanavalin A-like lectins/glucanases"/>
    <property type="match status" value="1"/>
</dbReference>
<dbReference type="Gene3D" id="2.60.120.200">
    <property type="match status" value="1"/>
</dbReference>
<keyword evidence="2" id="KW-1185">Reference proteome</keyword>
<comment type="caution">
    <text evidence="1">The sequence shown here is derived from an EMBL/GenBank/DDBJ whole genome shotgun (WGS) entry which is preliminary data.</text>
</comment>
<dbReference type="PANTHER" id="PTHR35332">
    <property type="entry name" value="REGULATION OF ENOLASE PROTEIN 1"/>
    <property type="match status" value="1"/>
</dbReference>
<dbReference type="InterPro" id="IPR013320">
    <property type="entry name" value="ConA-like_dom_sf"/>
</dbReference>
<dbReference type="GO" id="GO:0004553">
    <property type="term" value="F:hydrolase activity, hydrolyzing O-glycosyl compounds"/>
    <property type="evidence" value="ECO:0007669"/>
    <property type="project" value="UniProtKB-ARBA"/>
</dbReference>
<evidence type="ECO:0000313" key="2">
    <source>
        <dbReference type="Proteomes" id="UP000291485"/>
    </source>
</evidence>
<dbReference type="PANTHER" id="PTHR35332:SF2">
    <property type="entry name" value="REGULATION OF ENOLASE PROTEIN 1"/>
    <property type="match status" value="1"/>
</dbReference>
<dbReference type="AlphaFoldDB" id="A0A4R0NML9"/>
<protein>
    <submittedName>
        <fullName evidence="1">DUF1349 domain-containing protein</fullName>
    </submittedName>
</protein>
<reference evidence="1 2" key="1">
    <citation type="submission" date="2019-02" db="EMBL/GenBank/DDBJ databases">
        <title>Pedobacter sp. RP-3-11 sp. nov., isolated from Arctic soil.</title>
        <authorList>
            <person name="Dahal R.H."/>
        </authorList>
    </citation>
    <scope>NUCLEOTIDE SEQUENCE [LARGE SCALE GENOMIC DNA]</scope>
    <source>
        <strain evidence="1 2">RP-3-11</strain>
    </source>
</reference>
<organism evidence="1 2">
    <name type="scientific">Pedobacter frigidisoli</name>
    <dbReference type="NCBI Taxonomy" id="2530455"/>
    <lineage>
        <taxon>Bacteria</taxon>
        <taxon>Pseudomonadati</taxon>
        <taxon>Bacteroidota</taxon>
        <taxon>Sphingobacteriia</taxon>
        <taxon>Sphingobacteriales</taxon>
        <taxon>Sphingobacteriaceae</taxon>
        <taxon>Pedobacter</taxon>
    </lineage>
</organism>
<dbReference type="EMBL" id="SJSN01000018">
    <property type="protein sequence ID" value="TCD02120.1"/>
    <property type="molecule type" value="Genomic_DNA"/>
</dbReference>
<sequence>MTDHFDKSLNPCKIENTDSGFRLLANAKTDFICKYKAYIKDEAALFYTERTGDFTIQAEVETKGNFAYDAAFLMVRESKTRWIKLAVELGVHITYNVVSVITNDWSDDANGELLPANKCWLRITRKGNFWGLHYSLTGKKWIFVRCFGLDLPPSVKVGFGIQAPVGDNCQGVLDGILISNKAIENFRDGS</sequence>
<accession>A0A4R0NML9</accession>
<evidence type="ECO:0000313" key="1">
    <source>
        <dbReference type="EMBL" id="TCD02120.1"/>
    </source>
</evidence>
<name>A0A4R0NML9_9SPHI</name>
<gene>
    <name evidence="1" type="ORF">EZ449_18840</name>
</gene>
<dbReference type="Pfam" id="PF07081">
    <property type="entry name" value="DUF1349"/>
    <property type="match status" value="1"/>
</dbReference>
<dbReference type="GO" id="GO:0005975">
    <property type="term" value="P:carbohydrate metabolic process"/>
    <property type="evidence" value="ECO:0007669"/>
    <property type="project" value="UniProtKB-ARBA"/>
</dbReference>
<dbReference type="Proteomes" id="UP000291485">
    <property type="component" value="Unassembled WGS sequence"/>
</dbReference>
<dbReference type="RefSeq" id="WP_131561804.1">
    <property type="nucleotide sequence ID" value="NZ_SJSN01000018.1"/>
</dbReference>
<dbReference type="OrthoDB" id="9814707at2"/>
<proteinExistence type="predicted"/>